<name>A0ABR7DB95_9CLOT</name>
<evidence type="ECO:0000313" key="1">
    <source>
        <dbReference type="EMBL" id="MBC5628656.1"/>
    </source>
</evidence>
<evidence type="ECO:0000313" key="2">
    <source>
        <dbReference type="Proteomes" id="UP000596929"/>
    </source>
</evidence>
<dbReference type="Pfam" id="PF14281">
    <property type="entry name" value="PDDEXK_4"/>
    <property type="match status" value="1"/>
</dbReference>
<comment type="caution">
    <text evidence="1">The sequence shown here is derived from an EMBL/GenBank/DDBJ whole genome shotgun (WGS) entry which is preliminary data.</text>
</comment>
<dbReference type="Proteomes" id="UP000596929">
    <property type="component" value="Unassembled WGS sequence"/>
</dbReference>
<gene>
    <name evidence="1" type="ORF">H8S20_07115</name>
</gene>
<proteinExistence type="predicted"/>
<protein>
    <submittedName>
        <fullName evidence="1">PD-(D/E)XK nuclease family protein</fullName>
    </submittedName>
</protein>
<keyword evidence="2" id="KW-1185">Reference proteome</keyword>
<organism evidence="1 2">
    <name type="scientific">Clostridium hominis</name>
    <dbReference type="NCBI Taxonomy" id="2763036"/>
    <lineage>
        <taxon>Bacteria</taxon>
        <taxon>Bacillati</taxon>
        <taxon>Bacillota</taxon>
        <taxon>Clostridia</taxon>
        <taxon>Eubacteriales</taxon>
        <taxon>Clostridiaceae</taxon>
        <taxon>Clostridium</taxon>
    </lineage>
</organism>
<dbReference type="InterPro" id="IPR029470">
    <property type="entry name" value="PDDEXK_4"/>
</dbReference>
<reference evidence="1 2" key="1">
    <citation type="submission" date="2020-08" db="EMBL/GenBank/DDBJ databases">
        <title>Genome public.</title>
        <authorList>
            <person name="Liu C."/>
            <person name="Sun Q."/>
        </authorList>
    </citation>
    <scope>NUCLEOTIDE SEQUENCE [LARGE SCALE GENOMIC DNA]</scope>
    <source>
        <strain evidence="1 2">NSJ-6</strain>
    </source>
</reference>
<accession>A0ABR7DB95</accession>
<dbReference type="EMBL" id="JACOOO010000013">
    <property type="protein sequence ID" value="MBC5628656.1"/>
    <property type="molecule type" value="Genomic_DNA"/>
</dbReference>
<sequence>MILVKKNGNNNKTPLEDYTTEILVGILENNQELLDKFVNNILKIEGKKFTVDSQEKYTLHGDTDCIIDIVIKNEDTTCFIENKVNACEGYRQLERYSTVLKAIKEKQNKNVFLRYCTKYYDSKVVKGIDFLQYRWCDIYRFLEEYKENNLINEYICFLEEEGMSSAGNFNYEDLIVMSRINSTIAKMDECLDSIKETLSIKFNNPNERDYKRLKQIVREENYVVWCDNIISNSKSYISVGFTFQEELKTKAPFLNVDLSIHETNIKYNDVKKIKEELENIFDSNYSDDEELLFSFEKPLSDFMKSHNQFEDICDWFNSKICAVKSLIEKIE</sequence>